<evidence type="ECO:0000313" key="2">
    <source>
        <dbReference type="Proteomes" id="UP000266196"/>
    </source>
</evidence>
<dbReference type="InterPro" id="IPR046341">
    <property type="entry name" value="SET_dom_sf"/>
</dbReference>
<accession>A0A397FBF1</accession>
<sequence>MEFCQNQNIRKKRFPKTTVVEDVLLKHGLRIDVDVRSETKIIEYVGEYMSKMDFLRRKRLKQGKICRIDLNESLTVGFLMAKVKEQQPLQSFWMDVYLMKRNGKWLKSGDPDAQEFMRRGQSNGIRAMMQKHGAMHASTEISDPAIGFPDTEAIEDDDIHVFVHTQSPDDHQQGIPRTTCLTWLSKKDAYLTSERNKRCLTLDGQGKPVAMQFANDLLAFMKAVRACSHLLTTAHMVTWIKTHQQSWVETYLQRKAASGTGYDGLLAELEEQKNAFAANFWEKHEEKPLQDIVNVDETAVYYDMPPRRTWCEIGEDAKVDSTEKHSDRLTAVLGACADGAVLHTADM</sequence>
<dbReference type="Gene3D" id="2.170.270.10">
    <property type="entry name" value="SET domain"/>
    <property type="match status" value="1"/>
</dbReference>
<proteinExistence type="predicted"/>
<comment type="caution">
    <text evidence="1">The sequence shown here is derived from an EMBL/GenBank/DDBJ whole genome shotgun (WGS) entry which is preliminary data.</text>
</comment>
<gene>
    <name evidence="1" type="ORF">DYB31_005432</name>
</gene>
<dbReference type="Proteomes" id="UP000266196">
    <property type="component" value="Unassembled WGS sequence"/>
</dbReference>
<dbReference type="VEuPathDB" id="FungiDB:H257_15206"/>
<organism evidence="1 2">
    <name type="scientific">Aphanomyces astaci</name>
    <name type="common">Crayfish plague agent</name>
    <dbReference type="NCBI Taxonomy" id="112090"/>
    <lineage>
        <taxon>Eukaryota</taxon>
        <taxon>Sar</taxon>
        <taxon>Stramenopiles</taxon>
        <taxon>Oomycota</taxon>
        <taxon>Saprolegniomycetes</taxon>
        <taxon>Saprolegniales</taxon>
        <taxon>Verrucalvaceae</taxon>
        <taxon>Aphanomyces</taxon>
    </lineage>
</organism>
<reference evidence="1 2" key="1">
    <citation type="submission" date="2018-08" db="EMBL/GenBank/DDBJ databases">
        <title>Aphanomyces genome sequencing and annotation.</title>
        <authorList>
            <person name="Minardi D."/>
            <person name="Oidtmann B."/>
            <person name="Van Der Giezen M."/>
            <person name="Studholme D.J."/>
        </authorList>
    </citation>
    <scope>NUCLEOTIDE SEQUENCE [LARGE SCALE GENOMIC DNA]</scope>
    <source>
        <strain evidence="1 2">197901</strain>
    </source>
</reference>
<evidence type="ECO:0000313" key="1">
    <source>
        <dbReference type="EMBL" id="RHZ23844.1"/>
    </source>
</evidence>
<dbReference type="AlphaFoldDB" id="A0A397FBF1"/>
<name>A0A397FBF1_APHAT</name>
<dbReference type="EMBL" id="QUTE01008585">
    <property type="protein sequence ID" value="RHZ23844.1"/>
    <property type="molecule type" value="Genomic_DNA"/>
</dbReference>
<protein>
    <submittedName>
        <fullName evidence="1">Uncharacterized protein</fullName>
    </submittedName>
</protein>